<evidence type="ECO:0000256" key="1">
    <source>
        <dbReference type="ARBA" id="ARBA00034117"/>
    </source>
</evidence>
<dbReference type="AlphaFoldDB" id="A0A9Q6A554"/>
<comment type="similarity">
    <text evidence="1">In the N-terminal section; belongs to the LXG family.</text>
</comment>
<dbReference type="InterPro" id="IPR051768">
    <property type="entry name" value="Bact_secretion_toxin"/>
</dbReference>
<reference evidence="3 4" key="1">
    <citation type="submission" date="2017-12" db="EMBL/GenBank/DDBJ databases">
        <title>Comparative Functional Genomics of Dry Heat Resistant strains isolated from the Viking Spacecraft.</title>
        <authorList>
            <person name="Seuylemezian A."/>
            <person name="Cooper K."/>
            <person name="Vaishampayan P."/>
        </authorList>
    </citation>
    <scope>NUCLEOTIDE SEQUENCE [LARGE SCALE GENOMIC DNA]</scope>
    <source>
        <strain evidence="3 4">V48-19</strain>
    </source>
</reference>
<dbReference type="Pfam" id="PF04740">
    <property type="entry name" value="LXG"/>
    <property type="match status" value="1"/>
</dbReference>
<dbReference type="PANTHER" id="PTHR34976:SF2">
    <property type="entry name" value="TYPE VII SECRETION SYSTEM PROTEIN ESSD"/>
    <property type="match status" value="1"/>
</dbReference>
<dbReference type="InterPro" id="IPR006829">
    <property type="entry name" value="LXG_dom"/>
</dbReference>
<accession>A0A9Q6A554</accession>
<dbReference type="PANTHER" id="PTHR34976">
    <property type="entry name" value="RIBONUCLEASE YQCG-RELATED"/>
    <property type="match status" value="1"/>
</dbReference>
<dbReference type="EMBL" id="PGUV01000018">
    <property type="protein sequence ID" value="PLS04055.1"/>
    <property type="molecule type" value="Genomic_DNA"/>
</dbReference>
<protein>
    <recommendedName>
        <fullName evidence="2">LXG domain-containing protein</fullName>
    </recommendedName>
</protein>
<feature type="domain" description="LXG" evidence="2">
    <location>
        <begin position="1"/>
        <end position="235"/>
    </location>
</feature>
<evidence type="ECO:0000313" key="3">
    <source>
        <dbReference type="EMBL" id="PLS04055.1"/>
    </source>
</evidence>
<comment type="caution">
    <text evidence="3">The sequence shown here is derived from an EMBL/GenBank/DDBJ whole genome shotgun (WGS) entry which is preliminary data.</text>
</comment>
<gene>
    <name evidence="3" type="ORF">CUU63_20060</name>
</gene>
<organism evidence="3 4">
    <name type="scientific">Bacillus halotolerans</name>
    <dbReference type="NCBI Taxonomy" id="260554"/>
    <lineage>
        <taxon>Bacteria</taxon>
        <taxon>Bacillati</taxon>
        <taxon>Bacillota</taxon>
        <taxon>Bacilli</taxon>
        <taxon>Bacillales</taxon>
        <taxon>Bacillaceae</taxon>
        <taxon>Bacillus</taxon>
    </lineage>
</organism>
<evidence type="ECO:0000259" key="2">
    <source>
        <dbReference type="PROSITE" id="PS51756"/>
    </source>
</evidence>
<sequence>MKVLEAKTLLSEATDRAKEYKELRTHMVNLRKALKSVANLSDSEFSGKGASNIKAFYHDHVGVTDQWIDYIDMKIAFFNSIAGAVEDKALSDSYIEESFLEHELANAHKKSKSIMSEQKKAMKDILNDIDNILPLDLFSTETFKDELADANDKRKKTLEKLDALDEDLQTEYSLSEPNEQFIKSDFQKLQEATGKGKNATPIHYNAKAYRESDIHKKKGDIEKRTEAYLKIKKEEAKEREIKELKKKLADGVSDPDEYLEIAKKIGYENLEPAQLQYVAQLEQAKQLEKVGETVLEVGETAWEILKGSGVALYDIGKDTVTGVKDLAVGAWEFSQLSDEQKLAKTVSTILNTPSYAKIIWTNIANSWNDKMVNGDAYSRSHYITYAVGSLVGLKGAGSAVKVTGKLGKTGAAKVDKVLEAGEKAATKHIKTGIQKTKDYRSALLKGQKQVAFAGIAQDIENTHNVKNTSLLKKEIEERKSIALQKTERKTHNIKKPRKTIIPTVKSGEFNNWFNSLTTKQLDELWTDKKIRRAIERQLRAPGGMHEWHLVSRAPTFKHWGVTAEQIRDLRTAISKVEFVNPVGKHGGLGSTAAHNELLGIIDSSLNYNMFVRRLNNWANYRLKGGAAALPEGLRIK</sequence>
<proteinExistence type="inferred from homology"/>
<evidence type="ECO:0000313" key="4">
    <source>
        <dbReference type="Proteomes" id="UP000234803"/>
    </source>
</evidence>
<name>A0A9Q6A554_9BACI</name>
<dbReference type="Proteomes" id="UP000234803">
    <property type="component" value="Unassembled WGS sequence"/>
</dbReference>
<dbReference type="PROSITE" id="PS51756">
    <property type="entry name" value="LXG"/>
    <property type="match status" value="1"/>
</dbReference>
<dbReference type="RefSeq" id="WP_101861335.1">
    <property type="nucleotide sequence ID" value="NZ_PGUV01000018.1"/>
</dbReference>